<protein>
    <submittedName>
        <fullName evidence="3">Uncharacterized protein</fullName>
    </submittedName>
</protein>
<proteinExistence type="predicted"/>
<dbReference type="Proteomes" id="UP001341840">
    <property type="component" value="Unassembled WGS sequence"/>
</dbReference>
<keyword evidence="2" id="KW-0472">Membrane</keyword>
<evidence type="ECO:0000256" key="1">
    <source>
        <dbReference type="SAM" id="MobiDB-lite"/>
    </source>
</evidence>
<accession>A0ABU6UFE6</accession>
<name>A0ABU6UFE6_9FABA</name>
<keyword evidence="4" id="KW-1185">Reference proteome</keyword>
<dbReference type="PANTHER" id="PTHR31170:SF18">
    <property type="entry name" value="(WILD MALAYSIAN BANANA) HYPOTHETICAL PROTEIN"/>
    <property type="match status" value="1"/>
</dbReference>
<reference evidence="3 4" key="1">
    <citation type="journal article" date="2023" name="Plants (Basel)">
        <title>Bridging the Gap: Combining Genomics and Transcriptomics Approaches to Understand Stylosanthes scabra, an Orphan Legume from the Brazilian Caatinga.</title>
        <authorList>
            <person name="Ferreira-Neto J.R.C."/>
            <person name="da Silva M.D."/>
            <person name="Binneck E."/>
            <person name="de Melo N.F."/>
            <person name="da Silva R.H."/>
            <person name="de Melo A.L.T.M."/>
            <person name="Pandolfi V."/>
            <person name="Bustamante F.O."/>
            <person name="Brasileiro-Vidal A.C."/>
            <person name="Benko-Iseppon A.M."/>
        </authorList>
    </citation>
    <scope>NUCLEOTIDE SEQUENCE [LARGE SCALE GENOMIC DNA]</scope>
    <source>
        <tissue evidence="3">Leaves</tissue>
    </source>
</reference>
<feature type="region of interest" description="Disordered" evidence="1">
    <location>
        <begin position="452"/>
        <end position="471"/>
    </location>
</feature>
<dbReference type="PANTHER" id="PTHR31170">
    <property type="entry name" value="BNAC04G53230D PROTEIN"/>
    <property type="match status" value="1"/>
</dbReference>
<dbReference type="Pfam" id="PF03140">
    <property type="entry name" value="DUF247"/>
    <property type="match status" value="1"/>
</dbReference>
<organism evidence="3 4">
    <name type="scientific">Stylosanthes scabra</name>
    <dbReference type="NCBI Taxonomy" id="79078"/>
    <lineage>
        <taxon>Eukaryota</taxon>
        <taxon>Viridiplantae</taxon>
        <taxon>Streptophyta</taxon>
        <taxon>Embryophyta</taxon>
        <taxon>Tracheophyta</taxon>
        <taxon>Spermatophyta</taxon>
        <taxon>Magnoliopsida</taxon>
        <taxon>eudicotyledons</taxon>
        <taxon>Gunneridae</taxon>
        <taxon>Pentapetalae</taxon>
        <taxon>rosids</taxon>
        <taxon>fabids</taxon>
        <taxon>Fabales</taxon>
        <taxon>Fabaceae</taxon>
        <taxon>Papilionoideae</taxon>
        <taxon>50 kb inversion clade</taxon>
        <taxon>dalbergioids sensu lato</taxon>
        <taxon>Dalbergieae</taxon>
        <taxon>Pterocarpus clade</taxon>
        <taxon>Stylosanthes</taxon>
    </lineage>
</organism>
<evidence type="ECO:0000256" key="2">
    <source>
        <dbReference type="SAM" id="Phobius"/>
    </source>
</evidence>
<comment type="caution">
    <text evidence="3">The sequence shown here is derived from an EMBL/GenBank/DDBJ whole genome shotgun (WGS) entry which is preliminary data.</text>
</comment>
<gene>
    <name evidence="3" type="ORF">PIB30_046977</name>
</gene>
<feature type="transmembrane region" description="Helical" evidence="2">
    <location>
        <begin position="419"/>
        <end position="443"/>
    </location>
</feature>
<keyword evidence="2" id="KW-1133">Transmembrane helix</keyword>
<keyword evidence="2" id="KW-0812">Transmembrane</keyword>
<sequence>MEETKWVVQINEELKGNGPSINDEKEQWKKPSIYKIPQSVTELNKKAYEPQAVSFGPYHKGKPHLNAMEEHKHRALIHFLKRSNKSIELVFQRMEQVVQELKDSYKPLDDPIWDQDKNNMLFLQLMIVDGCFMLEILKANDGVASDYAENDPVFSEHGKLYVMPYIKRDMLILENQLPMLVLHTLIDIETDGQPQDDELLNKQILRFLSPTTTIRGKMGKCMHALDVFRKGLVMQGPTHPTRIVKSTTHRNWCYRWFTADSEYSTTDEIIRSATELHEAGIWFRKSCSHSLQDVSFDRGVLRLPTMVVDDTTEPMFLNLMAFERLHVGAGNEVTSYVFFIDTIIDDEIDVALLHRRGILVNALGCHKDVAKLFNSLSKDITVDRQGVLDVVQMSLSNYCKKPWNKWRANLIHTYFRNPWAMISLVAAILLFALTIVQTVYAILDFYQSNNGDGSAPATKPPKLPRLSSYDPSYYFTPYPYGP</sequence>
<evidence type="ECO:0000313" key="4">
    <source>
        <dbReference type="Proteomes" id="UP001341840"/>
    </source>
</evidence>
<dbReference type="EMBL" id="JASCZI010121126">
    <property type="protein sequence ID" value="MED6159946.1"/>
    <property type="molecule type" value="Genomic_DNA"/>
</dbReference>
<evidence type="ECO:0000313" key="3">
    <source>
        <dbReference type="EMBL" id="MED6159946.1"/>
    </source>
</evidence>
<dbReference type="InterPro" id="IPR004158">
    <property type="entry name" value="DUF247_pln"/>
</dbReference>